<proteinExistence type="predicted"/>
<dbReference type="Gene3D" id="3.30.430.20">
    <property type="entry name" value="Gnk2 domain, C-X8-C-X2-C motif"/>
    <property type="match status" value="2"/>
</dbReference>
<keyword evidence="6" id="KW-0675">Receptor</keyword>
<comment type="caution">
    <text evidence="6">The sequence shown here is derived from an EMBL/GenBank/DDBJ whole genome shotgun (WGS) entry which is preliminary data.</text>
</comment>
<dbReference type="GO" id="GO:0016301">
    <property type="term" value="F:kinase activity"/>
    <property type="evidence" value="ECO:0007669"/>
    <property type="project" value="UniProtKB-KW"/>
</dbReference>
<dbReference type="OrthoDB" id="1909574at2759"/>
<evidence type="ECO:0000256" key="2">
    <source>
        <dbReference type="ARBA" id="ARBA00022737"/>
    </source>
</evidence>
<dbReference type="STRING" id="35608.A0A2U1LY18"/>
<evidence type="ECO:0000256" key="1">
    <source>
        <dbReference type="ARBA" id="ARBA00022729"/>
    </source>
</evidence>
<dbReference type="PANTHER" id="PTHR32099">
    <property type="entry name" value="CYSTEINE-RICH REPEAT SECRETORY PROTEIN"/>
    <property type="match status" value="1"/>
</dbReference>
<keyword evidence="7" id="KW-1185">Reference proteome</keyword>
<keyword evidence="6" id="KW-0418">Kinase</keyword>
<dbReference type="PROSITE" id="PS51473">
    <property type="entry name" value="GNK2"/>
    <property type="match status" value="1"/>
</dbReference>
<evidence type="ECO:0000259" key="5">
    <source>
        <dbReference type="PROSITE" id="PS51473"/>
    </source>
</evidence>
<keyword evidence="3" id="KW-0812">Transmembrane</keyword>
<dbReference type="Proteomes" id="UP000245207">
    <property type="component" value="Unassembled WGS sequence"/>
</dbReference>
<evidence type="ECO:0000313" key="7">
    <source>
        <dbReference type="Proteomes" id="UP000245207"/>
    </source>
</evidence>
<dbReference type="CDD" id="cd23509">
    <property type="entry name" value="Gnk2-like"/>
    <property type="match status" value="2"/>
</dbReference>
<dbReference type="Pfam" id="PF01657">
    <property type="entry name" value="Stress-antifung"/>
    <property type="match status" value="2"/>
</dbReference>
<evidence type="ECO:0000256" key="3">
    <source>
        <dbReference type="SAM" id="Phobius"/>
    </source>
</evidence>
<feature type="signal peptide" evidence="4">
    <location>
        <begin position="1"/>
        <end position="23"/>
    </location>
</feature>
<dbReference type="EMBL" id="PKPP01007270">
    <property type="protein sequence ID" value="PWA53881.1"/>
    <property type="molecule type" value="Genomic_DNA"/>
</dbReference>
<organism evidence="6 7">
    <name type="scientific">Artemisia annua</name>
    <name type="common">Sweet wormwood</name>
    <dbReference type="NCBI Taxonomy" id="35608"/>
    <lineage>
        <taxon>Eukaryota</taxon>
        <taxon>Viridiplantae</taxon>
        <taxon>Streptophyta</taxon>
        <taxon>Embryophyta</taxon>
        <taxon>Tracheophyta</taxon>
        <taxon>Spermatophyta</taxon>
        <taxon>Magnoliopsida</taxon>
        <taxon>eudicotyledons</taxon>
        <taxon>Gunneridae</taxon>
        <taxon>Pentapetalae</taxon>
        <taxon>asterids</taxon>
        <taxon>campanulids</taxon>
        <taxon>Asterales</taxon>
        <taxon>Asteraceae</taxon>
        <taxon>Asteroideae</taxon>
        <taxon>Anthemideae</taxon>
        <taxon>Artemisiinae</taxon>
        <taxon>Artemisia</taxon>
    </lineage>
</organism>
<protein>
    <submittedName>
        <fullName evidence="6">Cysteine-rich receptor-like protein kinase 8</fullName>
    </submittedName>
</protein>
<keyword evidence="3" id="KW-1133">Transmembrane helix</keyword>
<dbReference type="CDD" id="cd12087">
    <property type="entry name" value="TM_EGFR-like"/>
    <property type="match status" value="1"/>
</dbReference>
<dbReference type="PANTHER" id="PTHR32099:SF51">
    <property type="entry name" value="CYSTEINE-RICH RECEPTOR-LIKE PROTEIN KINASE 25 ISOFORM X1"/>
    <property type="match status" value="1"/>
</dbReference>
<gene>
    <name evidence="6" type="ORF">CTI12_AA441250</name>
</gene>
<dbReference type="InterPro" id="IPR002902">
    <property type="entry name" value="GNK2"/>
</dbReference>
<feature type="transmembrane region" description="Helical" evidence="3">
    <location>
        <begin position="201"/>
        <end position="223"/>
    </location>
</feature>
<feature type="chain" id="PRO_5015558467" evidence="4">
    <location>
        <begin position="24"/>
        <end position="267"/>
    </location>
</feature>
<accession>A0A2U1LY18</accession>
<evidence type="ECO:0000313" key="6">
    <source>
        <dbReference type="EMBL" id="PWA53881.1"/>
    </source>
</evidence>
<keyword evidence="1 4" id="KW-0732">Signal</keyword>
<keyword evidence="2" id="KW-0677">Repeat</keyword>
<dbReference type="InterPro" id="IPR038408">
    <property type="entry name" value="GNK2_sf"/>
</dbReference>
<reference evidence="6 7" key="1">
    <citation type="journal article" date="2018" name="Mol. Plant">
        <title>The genome of Artemisia annua provides insight into the evolution of Asteraceae family and artemisinin biosynthesis.</title>
        <authorList>
            <person name="Shen Q."/>
            <person name="Zhang L."/>
            <person name="Liao Z."/>
            <person name="Wang S."/>
            <person name="Yan T."/>
            <person name="Shi P."/>
            <person name="Liu M."/>
            <person name="Fu X."/>
            <person name="Pan Q."/>
            <person name="Wang Y."/>
            <person name="Lv Z."/>
            <person name="Lu X."/>
            <person name="Zhang F."/>
            <person name="Jiang W."/>
            <person name="Ma Y."/>
            <person name="Chen M."/>
            <person name="Hao X."/>
            <person name="Li L."/>
            <person name="Tang Y."/>
            <person name="Lv G."/>
            <person name="Zhou Y."/>
            <person name="Sun X."/>
            <person name="Brodelius P.E."/>
            <person name="Rose J.K.C."/>
            <person name="Tang K."/>
        </authorList>
    </citation>
    <scope>NUCLEOTIDE SEQUENCE [LARGE SCALE GENOMIC DNA]</scope>
    <source>
        <strain evidence="7">cv. Huhao1</strain>
        <tissue evidence="6">Leaf</tissue>
    </source>
</reference>
<keyword evidence="6" id="KW-0808">Transferase</keyword>
<dbReference type="AlphaFoldDB" id="A0A2U1LY18"/>
<evidence type="ECO:0000256" key="4">
    <source>
        <dbReference type="SAM" id="SignalP"/>
    </source>
</evidence>
<name>A0A2U1LY18_ARTAN</name>
<feature type="domain" description="Gnk2-homologous" evidence="5">
    <location>
        <begin position="106"/>
        <end position="214"/>
    </location>
</feature>
<keyword evidence="3" id="KW-0472">Membrane</keyword>
<sequence length="267" mass="29749">MVNQNSILFFLVTIISLFTFSVTQERLRCDNNSANFTINGIYQRNLNDALSSLTSDTSIRYGFYNQSVGQIPDQVNTLALCRVDVQPNDCRSCINTTSARLRAACPNKKAAIANPNNVSNVAQYNQVLYQLLDQLRSDASRGGSLRKYAANSTNALAFTTINGFMQCTPDLSRTQCYNCLDLAIRLIPICCDSKSSNTRTVVIAVVAGVSLILLLVTSVIVFMRRKRKTHGRLPENLDSSLFYIDFPCSNSFVFRHGKVGEMELRQL</sequence>